<dbReference type="AlphaFoldDB" id="A0A7W9WP04"/>
<sequence length="425" mass="48462">MSPAGVRRLPALLLLLACSPSAPAQVLFPKALDYTLRAQSSVQTNSNPAKLASNGPQAGSGATLVNTIGLAARIPLLSDDTRLDIAGVTGDARFTDQPRLDYQPRMLNAALHWRAGRLLAGRLGYQYRRTRYDANRIWPDSDTVDDRGLDAEIGLRPSEDLTLPVLRVFDQKARYETTGNRTLFDRNTRGWEISARYQRTTGTTAALGFRQADTRYPLRYQLERSGLDDEYRDRELYAETNWQYSVKTGVYARLGLLQRDYAHYPERNTRLLTLDAQVTWQYSPKTYLHLKTWQHPYSDDQDPDILYSIRRGIGLSVRWRPTVKTSLSLLADYERQNDKSLTGNDVLNHRTQYGSRLSWQVNPNLSLSLDGFRVDLDSDAPWNRYRQNVVRFGINLTTGSGNPEVERMFSPAECRWTYVESELCP</sequence>
<accession>A0A7W9WP04</accession>
<keyword evidence="1" id="KW-0732">Signal</keyword>
<proteinExistence type="predicted"/>
<feature type="chain" id="PRO_5031004282" description="Outer membrane beta-barrel protein" evidence="1">
    <location>
        <begin position="25"/>
        <end position="425"/>
    </location>
</feature>
<evidence type="ECO:0000313" key="2">
    <source>
        <dbReference type="EMBL" id="MBB6083300.1"/>
    </source>
</evidence>
<evidence type="ECO:0000313" key="3">
    <source>
        <dbReference type="Proteomes" id="UP000541136"/>
    </source>
</evidence>
<dbReference type="Pfam" id="PF10082">
    <property type="entry name" value="BBP2_2"/>
    <property type="match status" value="1"/>
</dbReference>
<gene>
    <name evidence="2" type="ORF">HNR28_001337</name>
</gene>
<comment type="caution">
    <text evidence="2">The sequence shown here is derived from an EMBL/GenBank/DDBJ whole genome shotgun (WGS) entry which is preliminary data.</text>
</comment>
<dbReference type="SUPFAM" id="SSF56935">
    <property type="entry name" value="Porins"/>
    <property type="match status" value="1"/>
</dbReference>
<dbReference type="InterPro" id="IPR018759">
    <property type="entry name" value="BBP2_2"/>
</dbReference>
<dbReference type="EMBL" id="JACHIB010000006">
    <property type="protein sequence ID" value="MBB6083300.1"/>
    <property type="molecule type" value="Genomic_DNA"/>
</dbReference>
<reference evidence="2 3" key="1">
    <citation type="submission" date="2020-08" db="EMBL/GenBank/DDBJ databases">
        <title>Genomic Encyclopedia of Type Strains, Phase IV (KMG-IV): sequencing the most valuable type-strain genomes for metagenomic binning, comparative biology and taxonomic classification.</title>
        <authorList>
            <person name="Goeker M."/>
        </authorList>
    </citation>
    <scope>NUCLEOTIDE SEQUENCE [LARGE SCALE GENOMIC DNA]</scope>
    <source>
        <strain evidence="2 3">DSM 12141</strain>
    </source>
</reference>
<evidence type="ECO:0000256" key="1">
    <source>
        <dbReference type="SAM" id="SignalP"/>
    </source>
</evidence>
<feature type="signal peptide" evidence="1">
    <location>
        <begin position="1"/>
        <end position="24"/>
    </location>
</feature>
<name>A0A7W9WP04_CASDE</name>
<organism evidence="2 3">
    <name type="scientific">Castellaniella defragrans</name>
    <name type="common">Alcaligenes defragrans</name>
    <dbReference type="NCBI Taxonomy" id="75697"/>
    <lineage>
        <taxon>Bacteria</taxon>
        <taxon>Pseudomonadati</taxon>
        <taxon>Pseudomonadota</taxon>
        <taxon>Betaproteobacteria</taxon>
        <taxon>Burkholderiales</taxon>
        <taxon>Alcaligenaceae</taxon>
        <taxon>Castellaniella</taxon>
    </lineage>
</organism>
<dbReference type="Proteomes" id="UP000541136">
    <property type="component" value="Unassembled WGS sequence"/>
</dbReference>
<protein>
    <recommendedName>
        <fullName evidence="4">Outer membrane beta-barrel protein</fullName>
    </recommendedName>
</protein>
<evidence type="ECO:0008006" key="4">
    <source>
        <dbReference type="Google" id="ProtNLM"/>
    </source>
</evidence>
<dbReference type="RefSeq" id="WP_151025037.1">
    <property type="nucleotide sequence ID" value="NZ_JACHIB010000006.1"/>
</dbReference>